<proteinExistence type="predicted"/>
<dbReference type="Proteomes" id="UP000006339">
    <property type="component" value="Unassembled WGS sequence"/>
</dbReference>
<comment type="caution">
    <text evidence="1">The sequence shown here is derived from an EMBL/GenBank/DDBJ whole genome shotgun (WGS) entry which is preliminary data.</text>
</comment>
<dbReference type="AlphaFoldDB" id="A0A828Y6R5"/>
<sequence>MNPMFPAADFHPNISFGLYSSKLSAVYKIFLKLGKIL</sequence>
<organism evidence="1 2">
    <name type="scientific">Leptospira kirschneri str. 200802841</name>
    <dbReference type="NCBI Taxonomy" id="1193047"/>
    <lineage>
        <taxon>Bacteria</taxon>
        <taxon>Pseudomonadati</taxon>
        <taxon>Spirochaetota</taxon>
        <taxon>Spirochaetia</taxon>
        <taxon>Leptospirales</taxon>
        <taxon>Leptospiraceae</taxon>
        <taxon>Leptospira</taxon>
    </lineage>
</organism>
<reference evidence="1" key="1">
    <citation type="submission" date="2012-10" db="EMBL/GenBank/DDBJ databases">
        <authorList>
            <person name="Harkins D.M."/>
            <person name="Durkin A.S."/>
            <person name="Brinkac L.M."/>
            <person name="Selengut J.D."/>
            <person name="Sanka R."/>
            <person name="DePew J."/>
            <person name="Purushe J."/>
            <person name="Picardeau M."/>
            <person name="Werts C."/>
            <person name="Goarant C."/>
            <person name="Vinetz J.M."/>
            <person name="Sutton G.G."/>
            <person name="Nelson W.C."/>
            <person name="Fouts D.E."/>
        </authorList>
    </citation>
    <scope>NUCLEOTIDE SEQUENCE [LARGE SCALE GENOMIC DNA]</scope>
    <source>
        <strain evidence="1">200802841</strain>
    </source>
</reference>
<evidence type="ECO:0000313" key="1">
    <source>
        <dbReference type="EMBL" id="EKO53469.1"/>
    </source>
</evidence>
<keyword evidence="2" id="KW-1185">Reference proteome</keyword>
<gene>
    <name evidence="1" type="ORF">LEP1GSC131_3828</name>
</gene>
<name>A0A828Y6R5_9LEPT</name>
<dbReference type="EMBL" id="AKWH02000008">
    <property type="protein sequence ID" value="EKO53469.1"/>
    <property type="molecule type" value="Genomic_DNA"/>
</dbReference>
<protein>
    <submittedName>
        <fullName evidence="1">Uncharacterized protein</fullName>
    </submittedName>
</protein>
<accession>A0A828Y6R5</accession>
<evidence type="ECO:0000313" key="2">
    <source>
        <dbReference type="Proteomes" id="UP000006339"/>
    </source>
</evidence>